<proteinExistence type="predicted"/>
<keyword evidence="3" id="KW-0378">Hydrolase</keyword>
<evidence type="ECO:0000256" key="1">
    <source>
        <dbReference type="SAM" id="MobiDB-lite"/>
    </source>
</evidence>
<feature type="domain" description="Nuclease associated modular" evidence="2">
    <location>
        <begin position="23"/>
        <end position="39"/>
    </location>
</feature>
<dbReference type="Pfam" id="PF07453">
    <property type="entry name" value="NUMOD1"/>
    <property type="match status" value="1"/>
</dbReference>
<sequence length="148" mass="16414">MSEAGIGRVFSETTLAKLRESRLGRKHSEETLVKIAAARLGRLHSEKAKRKIKARGRAQRAPCSPSNKEGGRFSIYKAKNPVAGRKVEVTDIQTGETTLYDSVRKAAIGLETNHTTIRNYLKNKQRPSLSLLERGLHPPAEQGDALQR</sequence>
<gene>
    <name evidence="3" type="primary">orf148</name>
</gene>
<evidence type="ECO:0000313" key="3">
    <source>
        <dbReference type="EMBL" id="UBU98543.1"/>
    </source>
</evidence>
<feature type="domain" description="Nuclease associated modular" evidence="2">
    <location>
        <begin position="40"/>
        <end position="56"/>
    </location>
</feature>
<dbReference type="SMART" id="SM00496">
    <property type="entry name" value="IENR2"/>
    <property type="match status" value="3"/>
</dbReference>
<organism evidence="3">
    <name type="scientific">Morchella brunnea</name>
    <dbReference type="NCBI Taxonomy" id="1174671"/>
    <lineage>
        <taxon>Eukaryota</taxon>
        <taxon>Fungi</taxon>
        <taxon>Dikarya</taxon>
        <taxon>Ascomycota</taxon>
        <taxon>Pezizomycotina</taxon>
        <taxon>Pezizomycetes</taxon>
        <taxon>Pezizales</taxon>
        <taxon>Morchellaceae</taxon>
        <taxon>Morchella</taxon>
    </lineage>
</organism>
<geneLocation type="mitochondrion" evidence="3"/>
<feature type="region of interest" description="Disordered" evidence="1">
    <location>
        <begin position="127"/>
        <end position="148"/>
    </location>
</feature>
<feature type="region of interest" description="Disordered" evidence="1">
    <location>
        <begin position="47"/>
        <end position="75"/>
    </location>
</feature>
<feature type="compositionally biased region" description="Basic residues" evidence="1">
    <location>
        <begin position="47"/>
        <end position="58"/>
    </location>
</feature>
<name>A0A8K1I7V4_9PEZI</name>
<dbReference type="InterPro" id="IPR003611">
    <property type="entry name" value="NUMOD3"/>
</dbReference>
<keyword evidence="3" id="KW-0255">Endonuclease</keyword>
<dbReference type="GeneID" id="68665203"/>
<accession>A0A8K1I7V4</accession>
<evidence type="ECO:0000259" key="2">
    <source>
        <dbReference type="SMART" id="SM00496"/>
    </source>
</evidence>
<dbReference type="SUPFAM" id="SSF64496">
    <property type="entry name" value="DNA-binding domain of intron-encoded endonucleases"/>
    <property type="match status" value="1"/>
</dbReference>
<feature type="domain" description="Nuclease associated modular" evidence="2">
    <location>
        <begin position="6"/>
        <end position="22"/>
    </location>
</feature>
<keyword evidence="3" id="KW-0540">Nuclease</keyword>
<dbReference type="InterPro" id="IPR010896">
    <property type="entry name" value="NUMOD1"/>
</dbReference>
<keyword evidence="3" id="KW-0496">Mitochondrion</keyword>
<dbReference type="AlphaFoldDB" id="A0A8K1I7V4"/>
<dbReference type="GO" id="GO:0003677">
    <property type="term" value="F:DNA binding"/>
    <property type="evidence" value="ECO:0007669"/>
    <property type="project" value="InterPro"/>
</dbReference>
<dbReference type="GO" id="GO:0004519">
    <property type="term" value="F:endonuclease activity"/>
    <property type="evidence" value="ECO:0007669"/>
    <property type="project" value="UniProtKB-KW"/>
</dbReference>
<reference evidence="3" key="1">
    <citation type="submission" date="2021-01" db="EMBL/GenBank/DDBJ databases">
        <authorList>
            <person name="Sun H.-H."/>
            <person name="Zhang S."/>
            <person name="Zhang Y.-J."/>
        </authorList>
    </citation>
    <scope>NUCLEOTIDE SEQUENCE</scope>
    <source>
        <strain evidence="3">CMM1</strain>
    </source>
</reference>
<dbReference type="RefSeq" id="YP_010218706.1">
    <property type="nucleotide sequence ID" value="NC_058917.1"/>
</dbReference>
<dbReference type="EMBL" id="MW538937">
    <property type="protein sequence ID" value="UBU98543.1"/>
    <property type="molecule type" value="Genomic_DNA"/>
</dbReference>
<protein>
    <submittedName>
        <fullName evidence="3">GIY-YIG endonuclease</fullName>
    </submittedName>
</protein>